<feature type="active site" description="Proton donor" evidence="10">
    <location>
        <position position="216"/>
    </location>
</feature>
<evidence type="ECO:0000256" key="2">
    <source>
        <dbReference type="ARBA" id="ARBA00006188"/>
    </source>
</evidence>
<name>A1CLY4_ASPCL</name>
<dbReference type="EC" id="3.2.1.3" evidence="9"/>
<comment type="catalytic activity">
    <reaction evidence="1 9">
        <text>Hydrolysis of terminal (1-&gt;4)-linked alpha-D-glucose residues successively from non-reducing ends of the chains with release of beta-D-glucose.</text>
        <dbReference type="EC" id="3.2.1.3"/>
    </reaction>
</comment>
<dbReference type="PROSITE" id="PS00820">
    <property type="entry name" value="GLUCOAMYLASE"/>
    <property type="match status" value="1"/>
</dbReference>
<dbReference type="VEuPathDB" id="FungiDB:ACLA_078620"/>
<dbReference type="InterPro" id="IPR002044">
    <property type="entry name" value="CBM20"/>
</dbReference>
<dbReference type="PANTHER" id="PTHR31616">
    <property type="entry name" value="TREHALASE"/>
    <property type="match status" value="1"/>
</dbReference>
<dbReference type="CDD" id="cd05811">
    <property type="entry name" value="CBM20_glucoamylase"/>
    <property type="match status" value="1"/>
</dbReference>
<dbReference type="HOGENOM" id="CLU_012173_1_0_1"/>
<keyword evidence="5" id="KW-0325">Glycoprotein</keyword>
<evidence type="ECO:0000259" key="13">
    <source>
        <dbReference type="PROSITE" id="PS51166"/>
    </source>
</evidence>
<dbReference type="PANTHER" id="PTHR31616:SF12">
    <property type="entry name" value="GLUCOAMYLASE"/>
    <property type="match status" value="1"/>
</dbReference>
<dbReference type="InterPro" id="IPR000165">
    <property type="entry name" value="Glucoamylase"/>
</dbReference>
<dbReference type="GO" id="GO:2001070">
    <property type="term" value="F:starch binding"/>
    <property type="evidence" value="ECO:0007669"/>
    <property type="project" value="InterPro"/>
</dbReference>
<feature type="signal peptide" evidence="12">
    <location>
        <begin position="1"/>
        <end position="19"/>
    </location>
</feature>
<dbReference type="Pfam" id="PF00723">
    <property type="entry name" value="Glyco_hydro_15"/>
    <property type="match status" value="1"/>
</dbReference>
<dbReference type="SUPFAM" id="SSF49452">
    <property type="entry name" value="Starch-binding domain-like"/>
    <property type="match status" value="1"/>
</dbReference>
<dbReference type="FunFam" id="1.50.10.10:FF:000018">
    <property type="entry name" value="Glucoamylase"/>
    <property type="match status" value="1"/>
</dbReference>
<keyword evidence="4 9" id="KW-0378">Hydrolase</keyword>
<dbReference type="InterPro" id="IPR034836">
    <property type="entry name" value="CBM20_glucoamylase"/>
</dbReference>
<dbReference type="EMBL" id="DS027057">
    <property type="protein sequence ID" value="EAW09113.1"/>
    <property type="molecule type" value="Genomic_DNA"/>
</dbReference>
<feature type="chain" id="PRO_5002633034" description="Glucoamylase" evidence="12">
    <location>
        <begin position="20"/>
        <end position="617"/>
    </location>
</feature>
<gene>
    <name evidence="14" type="ORF">ACLA_078620</name>
</gene>
<keyword evidence="15" id="KW-1185">Reference proteome</keyword>
<evidence type="ECO:0000256" key="3">
    <source>
        <dbReference type="ARBA" id="ARBA00022729"/>
    </source>
</evidence>
<protein>
    <recommendedName>
        <fullName evidence="9">Glucoamylase</fullName>
        <ecNumber evidence="9">3.2.1.3</ecNumber>
    </recommendedName>
    <alternativeName>
        <fullName evidence="9">1,4-alpha-D-glucan glucohydrolase</fullName>
    </alternativeName>
    <alternativeName>
        <fullName evidence="9">Glucan 1,4-alpha-glucosidase</fullName>
    </alternativeName>
</protein>
<dbReference type="OMA" id="QHRAMVE"/>
<keyword evidence="8 9" id="KW-0624">Polysaccharide degradation</keyword>
<evidence type="ECO:0000313" key="14">
    <source>
        <dbReference type="EMBL" id="EAW09113.1"/>
    </source>
</evidence>
<organism evidence="14 15">
    <name type="scientific">Aspergillus clavatus (strain ATCC 1007 / CBS 513.65 / DSM 816 / NCTC 3887 / NRRL 1 / QM 1276 / 107)</name>
    <dbReference type="NCBI Taxonomy" id="344612"/>
    <lineage>
        <taxon>Eukaryota</taxon>
        <taxon>Fungi</taxon>
        <taxon>Dikarya</taxon>
        <taxon>Ascomycota</taxon>
        <taxon>Pezizomycotina</taxon>
        <taxon>Eurotiomycetes</taxon>
        <taxon>Eurotiomycetidae</taxon>
        <taxon>Eurotiales</taxon>
        <taxon>Aspergillaceae</taxon>
        <taxon>Aspergillus</taxon>
        <taxon>Aspergillus subgen. Fumigati</taxon>
    </lineage>
</organism>
<evidence type="ECO:0000256" key="12">
    <source>
        <dbReference type="SAM" id="SignalP"/>
    </source>
</evidence>
<dbReference type="InterPro" id="IPR011613">
    <property type="entry name" value="GH15-like"/>
</dbReference>
<keyword evidence="3 12" id="KW-0732">Signal</keyword>
<dbReference type="InterPro" id="IPR013784">
    <property type="entry name" value="Carb-bd-like_fold"/>
</dbReference>
<dbReference type="GeneID" id="4702553"/>
<dbReference type="GO" id="GO:0000272">
    <property type="term" value="P:polysaccharide catabolic process"/>
    <property type="evidence" value="ECO:0007669"/>
    <property type="project" value="UniProtKB-KW"/>
</dbReference>
<evidence type="ECO:0000256" key="4">
    <source>
        <dbReference type="ARBA" id="ARBA00022801"/>
    </source>
</evidence>
<evidence type="ECO:0000256" key="6">
    <source>
        <dbReference type="ARBA" id="ARBA00023277"/>
    </source>
</evidence>
<dbReference type="PROSITE" id="PS51166">
    <property type="entry name" value="CBM20"/>
    <property type="match status" value="1"/>
</dbReference>
<dbReference type="KEGG" id="act:ACLA_078620"/>
<dbReference type="InterPro" id="IPR008291">
    <property type="entry name" value="Glucoamylase_SBD"/>
</dbReference>
<dbReference type="SMART" id="SM01065">
    <property type="entry name" value="CBM_2"/>
    <property type="match status" value="1"/>
</dbReference>
<dbReference type="InterPro" id="IPR012341">
    <property type="entry name" value="6hp_glycosidase-like_sf"/>
</dbReference>
<dbReference type="RefSeq" id="XP_001270539.1">
    <property type="nucleotide sequence ID" value="XM_001270538.1"/>
</dbReference>
<evidence type="ECO:0000256" key="8">
    <source>
        <dbReference type="ARBA" id="ARBA00023326"/>
    </source>
</evidence>
<evidence type="ECO:0000256" key="9">
    <source>
        <dbReference type="PIRNR" id="PIRNR001031"/>
    </source>
</evidence>
<dbReference type="STRING" id="344612.A1CLY4"/>
<evidence type="ECO:0000256" key="10">
    <source>
        <dbReference type="PIRSR" id="PIRSR001031-1"/>
    </source>
</evidence>
<dbReference type="GO" id="GO:0004339">
    <property type="term" value="F:glucan 1,4-alpha-glucosidase activity"/>
    <property type="evidence" value="ECO:0007669"/>
    <property type="project" value="UniProtKB-EC"/>
</dbReference>
<keyword evidence="6 9" id="KW-0119">Carbohydrate metabolism</keyword>
<dbReference type="InterPro" id="IPR046966">
    <property type="entry name" value="Glucoamylase_active_site"/>
</dbReference>
<dbReference type="Pfam" id="PF00686">
    <property type="entry name" value="CBM_20"/>
    <property type="match status" value="1"/>
</dbReference>
<keyword evidence="7 9" id="KW-0326">Glycosidase</keyword>
<dbReference type="InterPro" id="IPR013783">
    <property type="entry name" value="Ig-like_fold"/>
</dbReference>
<dbReference type="OrthoDB" id="6123450at2759"/>
<sequence length="617" mass="67070">MRFLSTAVGIASVLGQLAGASPVSDISERSLRLEAFIAKEGLLSYQNILKAIGNTGSNAPGTAAGLFIASPSLVNPDYFFTWTRDSALTIQGLIEIFLTANNFLGIDYQPLKGHIQDYISSQAILQNVTNPSGGLSDGAGLGEPKFEVNLNPYTGAWGRPQRDGPALRAIAMLTYMQHLIKKGEKSVASDLVWPVVANDLAYVAQYWNSTGFDLWEEVDGSSFFTSAAQHRAMVEASTVAKALGKPFETYDAIAPQILCFLQTYWNGKNIVSNINTNNGRTGIDLNSVLTSIHMFDPEAGCDDATFQPCSSKALANHKVYVDSFRSIYTANAGRGKGQPANVGRYPEDVYQGGNPWYLATLAAAEQLYDALYVWRKQGSLTVTEISLPFFRDFSDTIKPGTYRANSATYQSLTRAVGNYADGFTSLVQESTPRNGSLAEQYTRDTGAPISAGDLTWSYAAFLSAVQRRASIVPGSWGAGRANTVPATCKAVTVRGTYAVAKPPFPFSSTKCIPAKRVPVTFWLTASTYWGQNVFMTGNTTALGNWNTTAGYALSSALYTEANQLWVASVEELKPGETIEYRFYKVEPDRSITWESTKKRVYTVPTGCPMSPQLTATW</sequence>
<dbReference type="PRINTS" id="PR00736">
    <property type="entry name" value="GLHYDRLASE15"/>
</dbReference>
<dbReference type="AlphaFoldDB" id="A1CLY4"/>
<dbReference type="GO" id="GO:0000324">
    <property type="term" value="C:fungal-type vacuole"/>
    <property type="evidence" value="ECO:0007669"/>
    <property type="project" value="TreeGrafter"/>
</dbReference>
<evidence type="ECO:0000256" key="11">
    <source>
        <dbReference type="PIRSR" id="PIRSR001031-2"/>
    </source>
</evidence>
<dbReference type="Proteomes" id="UP000006701">
    <property type="component" value="Unassembled WGS sequence"/>
</dbReference>
<feature type="active site" description="Proton acceptor" evidence="10">
    <location>
        <position position="213"/>
    </location>
</feature>
<evidence type="ECO:0000256" key="7">
    <source>
        <dbReference type="ARBA" id="ARBA00023295"/>
    </source>
</evidence>
<dbReference type="SUPFAM" id="SSF48208">
    <property type="entry name" value="Six-hairpin glycosidases"/>
    <property type="match status" value="1"/>
</dbReference>
<reference evidence="14 15" key="1">
    <citation type="journal article" date="2008" name="PLoS Genet.">
        <title>Genomic islands in the pathogenic filamentous fungus Aspergillus fumigatus.</title>
        <authorList>
            <person name="Fedorova N.D."/>
            <person name="Khaldi N."/>
            <person name="Joardar V.S."/>
            <person name="Maiti R."/>
            <person name="Amedeo P."/>
            <person name="Anderson M.J."/>
            <person name="Crabtree J."/>
            <person name="Silva J.C."/>
            <person name="Badger J.H."/>
            <person name="Albarraq A."/>
            <person name="Angiuoli S."/>
            <person name="Bussey H."/>
            <person name="Bowyer P."/>
            <person name="Cotty P.J."/>
            <person name="Dyer P.S."/>
            <person name="Egan A."/>
            <person name="Galens K."/>
            <person name="Fraser-Liggett C.M."/>
            <person name="Haas B.J."/>
            <person name="Inman J.M."/>
            <person name="Kent R."/>
            <person name="Lemieux S."/>
            <person name="Malavazi I."/>
            <person name="Orvis J."/>
            <person name="Roemer T."/>
            <person name="Ronning C.M."/>
            <person name="Sundaram J.P."/>
            <person name="Sutton G."/>
            <person name="Turner G."/>
            <person name="Venter J.C."/>
            <person name="White O.R."/>
            <person name="Whitty B.R."/>
            <person name="Youngman P."/>
            <person name="Wolfe K.H."/>
            <person name="Goldman G.H."/>
            <person name="Wortman J.R."/>
            <person name="Jiang B."/>
            <person name="Denning D.W."/>
            <person name="Nierman W.C."/>
        </authorList>
    </citation>
    <scope>NUCLEOTIDE SEQUENCE [LARGE SCALE GENOMIC DNA]</scope>
    <source>
        <strain evidence="15">ATCC 1007 / CBS 513.65 / DSM 816 / NCTC 3887 / NRRL 1</strain>
    </source>
</reference>
<dbReference type="PIRSF" id="PIRSF001031">
    <property type="entry name" value="Glu-a-glcsd_SBD"/>
    <property type="match status" value="1"/>
</dbReference>
<comment type="similarity">
    <text evidence="2 9">Belongs to the glycosyl hydrolase 15 family.</text>
</comment>
<dbReference type="Gene3D" id="1.50.10.10">
    <property type="match status" value="1"/>
</dbReference>
<dbReference type="Gene3D" id="2.60.40.10">
    <property type="entry name" value="Immunoglobulins"/>
    <property type="match status" value="1"/>
</dbReference>
<dbReference type="InterPro" id="IPR008928">
    <property type="entry name" value="6-hairpin_glycosidase_sf"/>
</dbReference>
<dbReference type="eggNOG" id="ENOG502QPM2">
    <property type="taxonomic scope" value="Eukaryota"/>
</dbReference>
<feature type="binding site" evidence="11">
    <location>
        <position position="157"/>
    </location>
    <ligand>
        <name>substrate</name>
    </ligand>
</feature>
<evidence type="ECO:0000256" key="1">
    <source>
        <dbReference type="ARBA" id="ARBA00001863"/>
    </source>
</evidence>
<proteinExistence type="inferred from homology"/>
<accession>A1CLY4</accession>
<evidence type="ECO:0000313" key="15">
    <source>
        <dbReference type="Proteomes" id="UP000006701"/>
    </source>
</evidence>
<evidence type="ECO:0000256" key="5">
    <source>
        <dbReference type="ARBA" id="ARBA00023180"/>
    </source>
</evidence>
<feature type="domain" description="CBM20" evidence="13">
    <location>
        <begin position="511"/>
        <end position="617"/>
    </location>
</feature>